<dbReference type="AlphaFoldDB" id="A0A7W7V6S8"/>
<dbReference type="PANTHER" id="PTHR34218:SF4">
    <property type="entry name" value="ACYL-HOMOSERINE LACTONE ACYLASE QUIP"/>
    <property type="match status" value="1"/>
</dbReference>
<name>A0A7W7V6S8_9GAMM</name>
<dbReference type="InterPro" id="IPR023343">
    <property type="entry name" value="Penicillin_amidase_dom1"/>
</dbReference>
<comment type="cofactor">
    <cofactor evidence="6">
        <name>Ca(2+)</name>
        <dbReference type="ChEBI" id="CHEBI:29108"/>
    </cofactor>
    <text evidence="6">Binds 1 Ca(2+) ion per dimer.</text>
</comment>
<evidence type="ECO:0000313" key="7">
    <source>
        <dbReference type="EMBL" id="MBB5014223.1"/>
    </source>
</evidence>
<comment type="similarity">
    <text evidence="1">Belongs to the peptidase S45 family.</text>
</comment>
<evidence type="ECO:0000256" key="6">
    <source>
        <dbReference type="PIRSR" id="PIRSR001227-2"/>
    </source>
</evidence>
<feature type="binding site" evidence="6">
    <location>
        <position position="339"/>
    </location>
    <ligand>
        <name>Ca(2+)</name>
        <dbReference type="ChEBI" id="CHEBI:29108"/>
    </ligand>
</feature>
<feature type="active site" description="Nucleophile" evidence="5">
    <location>
        <position position="257"/>
    </location>
</feature>
<keyword evidence="3" id="KW-0865">Zymogen</keyword>
<keyword evidence="8" id="KW-1185">Reference proteome</keyword>
<dbReference type="GO" id="GO:0008953">
    <property type="term" value="F:penicillin amidase activity"/>
    <property type="evidence" value="ECO:0007669"/>
    <property type="project" value="UniProtKB-EC"/>
</dbReference>
<evidence type="ECO:0000256" key="4">
    <source>
        <dbReference type="ARBA" id="ARBA00038735"/>
    </source>
</evidence>
<dbReference type="InterPro" id="IPR043146">
    <property type="entry name" value="Penicillin_amidase_N_B-knob"/>
</dbReference>
<dbReference type="InterPro" id="IPR014395">
    <property type="entry name" value="Pen/GL7ACA/AHL_acylase"/>
</dbReference>
<evidence type="ECO:0000256" key="2">
    <source>
        <dbReference type="ARBA" id="ARBA00022801"/>
    </source>
</evidence>
<dbReference type="GO" id="GO:0046872">
    <property type="term" value="F:metal ion binding"/>
    <property type="evidence" value="ECO:0007669"/>
    <property type="project" value="UniProtKB-KW"/>
</dbReference>
<dbReference type="InterPro" id="IPR002692">
    <property type="entry name" value="S45"/>
</dbReference>
<dbReference type="Pfam" id="PF01804">
    <property type="entry name" value="Penicil_amidase"/>
    <property type="match status" value="1"/>
</dbReference>
<dbReference type="Gene3D" id="1.10.1400.10">
    <property type="match status" value="1"/>
</dbReference>
<accession>A0A7W7V6S8</accession>
<evidence type="ECO:0000256" key="3">
    <source>
        <dbReference type="ARBA" id="ARBA00023145"/>
    </source>
</evidence>
<evidence type="ECO:0000256" key="5">
    <source>
        <dbReference type="PIRSR" id="PIRSR001227-1"/>
    </source>
</evidence>
<keyword evidence="6" id="KW-0479">Metal-binding</keyword>
<dbReference type="EMBL" id="JACHHX010000001">
    <property type="protein sequence ID" value="MBB5014223.1"/>
    <property type="molecule type" value="Genomic_DNA"/>
</dbReference>
<dbReference type="Proteomes" id="UP000519004">
    <property type="component" value="Unassembled WGS sequence"/>
</dbReference>
<comment type="subunit">
    <text evidence="4">Heterodimer of an alpha subunit and a beta subunit processed from the same precursor.</text>
</comment>
<comment type="caution">
    <text evidence="7">The sequence shown here is derived from an EMBL/GenBank/DDBJ whole genome shotgun (WGS) entry which is preliminary data.</text>
</comment>
<dbReference type="InterPro" id="IPR029055">
    <property type="entry name" value="Ntn_hydrolases_N"/>
</dbReference>
<keyword evidence="6" id="KW-0106">Calcium</keyword>
<reference evidence="7 8" key="1">
    <citation type="submission" date="2020-08" db="EMBL/GenBank/DDBJ databases">
        <title>Genomic Encyclopedia of Type Strains, Phase IV (KMG-IV): sequencing the most valuable type-strain genomes for metagenomic binning, comparative biology and taxonomic classification.</title>
        <authorList>
            <person name="Goeker M."/>
        </authorList>
    </citation>
    <scope>NUCLEOTIDE SEQUENCE [LARGE SCALE GENOMIC DNA]</scope>
    <source>
        <strain evidence="7 8">DSM 25897</strain>
    </source>
</reference>
<dbReference type="Gene3D" id="1.10.439.10">
    <property type="entry name" value="Penicillin Amidohydrolase, domain 1"/>
    <property type="match status" value="1"/>
</dbReference>
<dbReference type="PANTHER" id="PTHR34218">
    <property type="entry name" value="PEPTIDASE S45 PENICILLIN AMIDASE"/>
    <property type="match status" value="1"/>
</dbReference>
<organism evidence="7 8">
    <name type="scientific">Rehaibacterium terrae</name>
    <dbReference type="NCBI Taxonomy" id="1341696"/>
    <lineage>
        <taxon>Bacteria</taxon>
        <taxon>Pseudomonadati</taxon>
        <taxon>Pseudomonadota</taxon>
        <taxon>Gammaproteobacteria</taxon>
        <taxon>Lysobacterales</taxon>
        <taxon>Lysobacteraceae</taxon>
        <taxon>Rehaibacterium</taxon>
    </lineage>
</organism>
<feature type="binding site" evidence="6">
    <location>
        <position position="336"/>
    </location>
    <ligand>
        <name>Ca(2+)</name>
        <dbReference type="ChEBI" id="CHEBI:29108"/>
    </ligand>
</feature>
<dbReference type="GO" id="GO:0017000">
    <property type="term" value="P:antibiotic biosynthetic process"/>
    <property type="evidence" value="ECO:0007669"/>
    <property type="project" value="InterPro"/>
</dbReference>
<dbReference type="Gene3D" id="2.30.120.10">
    <property type="match status" value="1"/>
</dbReference>
<dbReference type="SUPFAM" id="SSF56235">
    <property type="entry name" value="N-terminal nucleophile aminohydrolases (Ntn hydrolases)"/>
    <property type="match status" value="1"/>
</dbReference>
<sequence length="785" mass="85803">MRTWLKRSLLSLLAVAVVIAAVGTFVLRGSLAPLDGELALPGLSAPVSVERDADGVATITARNEADALRALGYVHAQERYFEMDLLRRAAAGELAALLGPLALERDRTARLHRLRQRLLDDLDAVNGDMAPAIEAYAEGVNAGLAALRVRPWPYLLLRARPEPWRVEDSGLVAYAMFFDLQDELNTRELALWRLRQHLPAPLYALLTAEGTEWDAPLMGAPRGNLALPGADEIDLRTLPAPDENGPVRYSEPAAPGSNNWAVAGALTTDGRAIVANDMHLGHRAPNIWFRVRLVYPDPHAPAGRVDAAGVSLPGVPGIVVGSNGHVAWGFTNSYGDWLDWVRVTPAGDGRYRTPEGDEAIRVHHETIAVKGRNAVALEVRETRWGPILHVDSDGHALALAWTAHRPGALNLRLLEMVRAGDLDQAVAITDRIGIPAQNLVVADRHGRIGWKLAGRIPQRLGDCDPQQPLDPLAGCDWGDWLPRTPQLIDPAHGRLWTANARVADGETLRLIGDAGYAHGARQKQIRDALFARERFDEDALLAIQLDDRALFLERWHRLLHERAAAQDDAALTRLAEAARDWEGRAAPEAVSYRLVRTWRLAVLDRIAKGLSAPARVALGDDFVMPDLPQLEGVAWELVTQRPAHLLPRRFETWEALFAEAAAQTIADLEKLGPLEQRRWGERNTARICHPLAGAIPGFIRPHLCMPGDELPGDGNMPRVQAPAFGASQRMVVSPGHEADGYLHMPGGQSGHPLSPFWGAGHAAWVQGEATPFLPGEARHRLTLTP</sequence>
<dbReference type="CDD" id="cd03747">
    <property type="entry name" value="Ntn_PGA_like"/>
    <property type="match status" value="1"/>
</dbReference>
<dbReference type="EC" id="3.5.1.11" evidence="7"/>
<dbReference type="InterPro" id="IPR043147">
    <property type="entry name" value="Penicillin_amidase_A-knob"/>
</dbReference>
<dbReference type="PIRSF" id="PIRSF001227">
    <property type="entry name" value="Pen_acylase"/>
    <property type="match status" value="1"/>
</dbReference>
<dbReference type="Gene3D" id="3.60.20.10">
    <property type="entry name" value="Glutamine Phosphoribosylpyrophosphate, subunit 1, domain 1"/>
    <property type="match status" value="1"/>
</dbReference>
<keyword evidence="2 7" id="KW-0378">Hydrolase</keyword>
<dbReference type="RefSeq" id="WP_183946819.1">
    <property type="nucleotide sequence ID" value="NZ_JACHHX010000001.1"/>
</dbReference>
<proteinExistence type="inferred from homology"/>
<protein>
    <submittedName>
        <fullName evidence="7">Penicillin amidase</fullName>
        <ecNumber evidence="7">3.5.1.11</ecNumber>
    </submittedName>
</protein>
<gene>
    <name evidence="7" type="ORF">HNQ58_000094</name>
</gene>
<feature type="binding site" evidence="6">
    <location>
        <position position="188"/>
    </location>
    <ligand>
        <name>Ca(2+)</name>
        <dbReference type="ChEBI" id="CHEBI:29108"/>
    </ligand>
</feature>
<evidence type="ECO:0000256" key="1">
    <source>
        <dbReference type="ARBA" id="ARBA00006586"/>
    </source>
</evidence>
<feature type="binding site" evidence="6">
    <location>
        <position position="465"/>
    </location>
    <ligand>
        <name>Ca(2+)</name>
        <dbReference type="ChEBI" id="CHEBI:29108"/>
    </ligand>
</feature>
<evidence type="ECO:0000313" key="8">
    <source>
        <dbReference type="Proteomes" id="UP000519004"/>
    </source>
</evidence>